<dbReference type="EMBL" id="JBHEZZ010000023">
    <property type="protein sequence ID" value="MFC1405736.1"/>
    <property type="molecule type" value="Genomic_DNA"/>
</dbReference>
<keyword evidence="5" id="KW-1185">Reference proteome</keyword>
<evidence type="ECO:0000256" key="1">
    <source>
        <dbReference type="SAM" id="MobiDB-lite"/>
    </source>
</evidence>
<dbReference type="InterPro" id="IPR012495">
    <property type="entry name" value="TadE-like_dom"/>
</dbReference>
<evidence type="ECO:0000313" key="5">
    <source>
        <dbReference type="Proteomes" id="UP001592528"/>
    </source>
</evidence>
<name>A0ABV6UW89_9ACTN</name>
<evidence type="ECO:0000313" key="4">
    <source>
        <dbReference type="EMBL" id="MFC1405736.1"/>
    </source>
</evidence>
<feature type="transmembrane region" description="Helical" evidence="2">
    <location>
        <begin position="20"/>
        <end position="40"/>
    </location>
</feature>
<comment type="caution">
    <text evidence="4">The sequence shown here is derived from an EMBL/GenBank/DDBJ whole genome shotgun (WGS) entry which is preliminary data.</text>
</comment>
<dbReference type="RefSeq" id="WP_084715375.1">
    <property type="nucleotide sequence ID" value="NZ_JBHEZZ010000023.1"/>
</dbReference>
<evidence type="ECO:0000259" key="3">
    <source>
        <dbReference type="Pfam" id="PF07811"/>
    </source>
</evidence>
<dbReference type="Proteomes" id="UP001592528">
    <property type="component" value="Unassembled WGS sequence"/>
</dbReference>
<feature type="domain" description="TadE-like" evidence="3">
    <location>
        <begin position="12"/>
        <end position="54"/>
    </location>
</feature>
<sequence>MTARRADTADRGALSLELAILAPVMILFLLLMAAAGRIYLSGSGVDNAARDAARAASLQRDPAAAQAAALQIAEQTLAAQGLHCLSTDVEVPTDGFNTPLGQPASVTVTVHCRVNLADVAVPGMPGSKLLTGTFTSALDQFRQRADGPVAPWTPESGHPGRSDDDA</sequence>
<proteinExistence type="predicted"/>
<reference evidence="4 5" key="1">
    <citation type="submission" date="2024-09" db="EMBL/GenBank/DDBJ databases">
        <authorList>
            <person name="Lee S.D."/>
        </authorList>
    </citation>
    <scope>NUCLEOTIDE SEQUENCE [LARGE SCALE GENOMIC DNA]</scope>
    <source>
        <strain evidence="4 5">N1-5</strain>
    </source>
</reference>
<keyword evidence="2" id="KW-0472">Membrane</keyword>
<organism evidence="4 5">
    <name type="scientific">Streptacidiphilus cavernicola</name>
    <dbReference type="NCBI Taxonomy" id="3342716"/>
    <lineage>
        <taxon>Bacteria</taxon>
        <taxon>Bacillati</taxon>
        <taxon>Actinomycetota</taxon>
        <taxon>Actinomycetes</taxon>
        <taxon>Kitasatosporales</taxon>
        <taxon>Streptomycetaceae</taxon>
        <taxon>Streptacidiphilus</taxon>
    </lineage>
</organism>
<evidence type="ECO:0000256" key="2">
    <source>
        <dbReference type="SAM" id="Phobius"/>
    </source>
</evidence>
<gene>
    <name evidence="4" type="ORF">ACEZDJ_31045</name>
</gene>
<protein>
    <submittedName>
        <fullName evidence="4">TadE family protein</fullName>
    </submittedName>
</protein>
<feature type="region of interest" description="Disordered" evidence="1">
    <location>
        <begin position="144"/>
        <end position="166"/>
    </location>
</feature>
<dbReference type="Pfam" id="PF07811">
    <property type="entry name" value="TadE"/>
    <property type="match status" value="1"/>
</dbReference>
<accession>A0ABV6UW89</accession>
<keyword evidence="2" id="KW-1133">Transmembrane helix</keyword>
<keyword evidence="2" id="KW-0812">Transmembrane</keyword>